<reference evidence="2" key="2">
    <citation type="submission" date="2021-05" db="EMBL/GenBank/DDBJ databases">
        <title>Cloning and multi-omic analysis of chimpanzee cytomegalovirus: a resource for comparative functional genomics.</title>
        <authorList>
            <person name="Phan Q.V."/>
        </authorList>
    </citation>
    <scope>NUCLEOTIDE SEQUENCE</scope>
    <source>
        <strain evidence="2">Heberling</strain>
    </source>
</reference>
<sequence length="79" mass="9358">MACRDARWIRFVRLRTLWSVQPQPHVADLQDFSAFYRGLSESQQQEFEEEVELACRSQRVRDLRNARLLKKMDSLCQGG</sequence>
<evidence type="ECO:0000313" key="3">
    <source>
        <dbReference type="Proteomes" id="UP000099188"/>
    </source>
</evidence>
<reference evidence="1 3" key="1">
    <citation type="journal article" date="2003" name="J. Gen. Virol.">
        <title>The human cytomegalovirus genome revisited: comparison with the chimpanzee cytomegalovirus genome.</title>
        <authorList>
            <person name="Davison A.J."/>
            <person name="Dolan A."/>
            <person name="Akter P."/>
            <person name="Addison C."/>
            <person name="Dargan D.J."/>
            <person name="Alcendor D.J."/>
            <person name="McGeoch D.J."/>
            <person name="Hayward G.S."/>
        </authorList>
    </citation>
    <scope>NUCLEOTIDE SEQUENCE [LARGE SCALE GENOMIC DNA]</scope>
    <source>
        <strain evidence="1">Heberling</strain>
    </source>
</reference>
<proteinExistence type="predicted"/>
<dbReference type="GeneID" id="15486052"/>
<evidence type="ECO:0000313" key="1">
    <source>
        <dbReference type="EMBL" id="AGL39515.1"/>
    </source>
</evidence>
<evidence type="ECO:0000313" key="2">
    <source>
        <dbReference type="EMBL" id="QXV67784.1"/>
    </source>
</evidence>
<keyword evidence="3" id="KW-1185">Reference proteome</keyword>
<dbReference type="OrthoDB" id="37272at10239"/>
<dbReference type="Proteomes" id="UP000099188">
    <property type="component" value="Segment"/>
</dbReference>
<dbReference type="EMBL" id="MZ151943">
    <property type="protein sequence ID" value="QXV67784.1"/>
    <property type="molecule type" value="Genomic_DNA"/>
</dbReference>
<protein>
    <submittedName>
        <fullName evidence="1">Protein UL30A</fullName>
    </submittedName>
</protein>
<dbReference type="EMBL" id="AF480884">
    <property type="protein sequence ID" value="AGL39515.1"/>
    <property type="molecule type" value="Genomic_DNA"/>
</dbReference>
<name>R4N7E7_9BETA</name>
<organism evidence="1 3">
    <name type="scientific">Panine betaherpesvirus 2</name>
    <name type="common">Chimpanzee cytomegalovirus</name>
    <dbReference type="NCBI Taxonomy" id="188763"/>
    <lineage>
        <taxon>Viruses</taxon>
        <taxon>Duplodnaviria</taxon>
        <taxon>Heunggongvirae</taxon>
        <taxon>Peploviricota</taxon>
        <taxon>Herviviricetes</taxon>
        <taxon>Herpesvirales</taxon>
        <taxon>Orthoherpesviridae</taxon>
        <taxon>Betaherpesvirinae</taxon>
        <taxon>Cytomegalovirus</taxon>
        <taxon>Cytomegalovirus paninebeta2</taxon>
    </lineage>
</organism>
<accession>R4N7E7</accession>
<gene>
    <name evidence="1" type="primary">UL30A</name>
    <name evidence="1" type="ORF">CCMVgp032A</name>
</gene>
<dbReference type="RefSeq" id="YP_007969871.1">
    <property type="nucleotide sequence ID" value="NC_003521.1"/>
</dbReference>
<dbReference type="KEGG" id="vg:15486052"/>